<reference evidence="4 5" key="1">
    <citation type="submission" date="2018-10" db="EMBL/GenBank/DDBJ databases">
        <title>Phylogenomics of Brevibacillus.</title>
        <authorList>
            <person name="Dunlap C."/>
        </authorList>
    </citation>
    <scope>NUCLEOTIDE SEQUENCE [LARGE SCALE GENOMIC DNA]</scope>
    <source>
        <strain evidence="4 5">JCM 15716</strain>
    </source>
</reference>
<feature type="domain" description="NADPH-dependent FMN reductase-like" evidence="3">
    <location>
        <begin position="3"/>
        <end position="141"/>
    </location>
</feature>
<dbReference type="Proteomes" id="UP000271031">
    <property type="component" value="Unassembled WGS sequence"/>
</dbReference>
<dbReference type="PANTHER" id="PTHR43278">
    <property type="entry name" value="NAD(P)H-DEPENDENT FMN-CONTAINING OXIDOREDUCTASE YWQN-RELATED"/>
    <property type="match status" value="1"/>
</dbReference>
<dbReference type="AlphaFoldDB" id="A0A3M8DRB0"/>
<dbReference type="GO" id="GO:0016491">
    <property type="term" value="F:oxidoreductase activity"/>
    <property type="evidence" value="ECO:0007669"/>
    <property type="project" value="InterPro"/>
</dbReference>
<evidence type="ECO:0000313" key="5">
    <source>
        <dbReference type="Proteomes" id="UP000271031"/>
    </source>
</evidence>
<name>A0A3M8DRB0_9BACL</name>
<evidence type="ECO:0000256" key="1">
    <source>
        <dbReference type="ARBA" id="ARBA00022630"/>
    </source>
</evidence>
<accession>A0A3M8DRB0</accession>
<dbReference type="EMBL" id="RHHQ01000007">
    <property type="protein sequence ID" value="RNB90686.1"/>
    <property type="molecule type" value="Genomic_DNA"/>
</dbReference>
<evidence type="ECO:0000313" key="4">
    <source>
        <dbReference type="EMBL" id="RNB90686.1"/>
    </source>
</evidence>
<organism evidence="4 5">
    <name type="scientific">Brevibacillus fluminis</name>
    <dbReference type="NCBI Taxonomy" id="511487"/>
    <lineage>
        <taxon>Bacteria</taxon>
        <taxon>Bacillati</taxon>
        <taxon>Bacillota</taxon>
        <taxon>Bacilli</taxon>
        <taxon>Bacillales</taxon>
        <taxon>Paenibacillaceae</taxon>
        <taxon>Brevibacillus</taxon>
    </lineage>
</organism>
<dbReference type="InterPro" id="IPR051796">
    <property type="entry name" value="ISF_SsuE-like"/>
</dbReference>
<protein>
    <submittedName>
        <fullName evidence="4">Flavodoxin family protein</fullName>
    </submittedName>
</protein>
<gene>
    <name evidence="4" type="ORF">EDM56_09355</name>
</gene>
<keyword evidence="1" id="KW-0285">Flavoprotein</keyword>
<proteinExistence type="predicted"/>
<dbReference type="OrthoDB" id="9805976at2"/>
<evidence type="ECO:0000259" key="3">
    <source>
        <dbReference type="Pfam" id="PF03358"/>
    </source>
</evidence>
<dbReference type="Pfam" id="PF03358">
    <property type="entry name" value="FMN_red"/>
    <property type="match status" value="1"/>
</dbReference>
<dbReference type="Gene3D" id="3.40.50.360">
    <property type="match status" value="1"/>
</dbReference>
<dbReference type="InterPro" id="IPR005025">
    <property type="entry name" value="FMN_Rdtase-like_dom"/>
</dbReference>
<keyword evidence="2" id="KW-0288">FMN</keyword>
<dbReference type="SUPFAM" id="SSF52218">
    <property type="entry name" value="Flavoproteins"/>
    <property type="match status" value="1"/>
</dbReference>
<evidence type="ECO:0000256" key="2">
    <source>
        <dbReference type="ARBA" id="ARBA00022643"/>
    </source>
</evidence>
<dbReference type="PANTHER" id="PTHR43278:SF4">
    <property type="entry name" value="NAD(P)H-DEPENDENT FMN-CONTAINING OXIDOREDUCTASE YWQN-RELATED"/>
    <property type="match status" value="1"/>
</dbReference>
<keyword evidence="5" id="KW-1185">Reference proteome</keyword>
<comment type="caution">
    <text evidence="4">The sequence shown here is derived from an EMBL/GenBank/DDBJ whole genome shotgun (WGS) entry which is preliminary data.</text>
</comment>
<dbReference type="InterPro" id="IPR029039">
    <property type="entry name" value="Flavoprotein-like_sf"/>
</dbReference>
<dbReference type="RefSeq" id="WP_122917613.1">
    <property type="nucleotide sequence ID" value="NZ_RHHQ01000007.1"/>
</dbReference>
<sequence length="184" mass="21046">MQKVLVLYGSSRENGNSEKLADRVVEGLGATKIYLREHAITPIHDKRHTEEGFQPVDDDYDSIVHQMLAHDVIIFATPVYWYGMSGIMKNFIDRWSQSLRDRSLSFKEKMGHKTAYVVMTGYDQAKLKGLPLVQQFQHIFEFVTTTYGGYIIGEGNKPDDILVDESALFEADKLNRRLRGETAQ</sequence>